<evidence type="ECO:0000313" key="3">
    <source>
        <dbReference type="Proteomes" id="UP001150830"/>
    </source>
</evidence>
<feature type="signal peptide" evidence="1">
    <location>
        <begin position="1"/>
        <end position="27"/>
    </location>
</feature>
<reference evidence="2" key="1">
    <citation type="submission" date="2022-11" db="EMBL/GenBank/DDBJ databases">
        <title>Parathalassolutuus dongxingensis gen. nov., sp. nov., a novel member of family Oceanospirillaceae isolated from a coastal shrimp pond in Guangxi, China.</title>
        <authorList>
            <person name="Chen H."/>
        </authorList>
    </citation>
    <scope>NUCLEOTIDE SEQUENCE</scope>
    <source>
        <strain evidence="2">G-43</strain>
    </source>
</reference>
<organism evidence="2 3">
    <name type="scientific">Parathalassolituus penaei</name>
    <dbReference type="NCBI Taxonomy" id="2997323"/>
    <lineage>
        <taxon>Bacteria</taxon>
        <taxon>Pseudomonadati</taxon>
        <taxon>Pseudomonadota</taxon>
        <taxon>Gammaproteobacteria</taxon>
        <taxon>Oceanospirillales</taxon>
        <taxon>Oceanospirillaceae</taxon>
        <taxon>Parathalassolituus</taxon>
    </lineage>
</organism>
<feature type="chain" id="PRO_5040923299" evidence="1">
    <location>
        <begin position="28"/>
        <end position="234"/>
    </location>
</feature>
<dbReference type="AlphaFoldDB" id="A0A9X3EI24"/>
<protein>
    <submittedName>
        <fullName evidence="2">Uncharacterized protein</fullName>
    </submittedName>
</protein>
<gene>
    <name evidence="2" type="ORF">OUO13_18190</name>
</gene>
<keyword evidence="1" id="KW-0732">Signal</keyword>
<keyword evidence="3" id="KW-1185">Reference proteome</keyword>
<evidence type="ECO:0000256" key="1">
    <source>
        <dbReference type="SAM" id="SignalP"/>
    </source>
</evidence>
<dbReference type="RefSeq" id="WP_283175319.1">
    <property type="nucleotide sequence ID" value="NZ_JAPNOA010000058.1"/>
</dbReference>
<dbReference type="Proteomes" id="UP001150830">
    <property type="component" value="Unassembled WGS sequence"/>
</dbReference>
<sequence length="234" mass="26769">MSKTTCSRSIKVLLLAMASAAALPVMAGNFDFQLEEETVTDDSGNRNVKFEPRLRYREGAFTTHFEYEYDPNVKPAKDKKVLEWQQDMRWTTGGGYSHMLTNEMYHNYTTSKDSGELTWAFFTPAEGGIRYGFELEVDYLSNDELALHEIEIEPTVKWADKVGPGTLNFELEAPVTRLYSKTKNNVEIETVEFQTLYEVPVTASSFVSMEVVMPYDLEKKAMESELNLAWGTRF</sequence>
<accession>A0A9X3EI24</accession>
<comment type="caution">
    <text evidence="2">The sequence shown here is derived from an EMBL/GenBank/DDBJ whole genome shotgun (WGS) entry which is preliminary data.</text>
</comment>
<name>A0A9X3EI24_9GAMM</name>
<proteinExistence type="predicted"/>
<evidence type="ECO:0000313" key="2">
    <source>
        <dbReference type="EMBL" id="MCY0967114.1"/>
    </source>
</evidence>
<dbReference type="EMBL" id="JAPNOA010000058">
    <property type="protein sequence ID" value="MCY0967114.1"/>
    <property type="molecule type" value="Genomic_DNA"/>
</dbReference>